<organism evidence="10">
    <name type="scientific">uncultured marine thaumarchaeote KM3_54_F04</name>
    <dbReference type="NCBI Taxonomy" id="1456191"/>
    <lineage>
        <taxon>Archaea</taxon>
        <taxon>Nitrososphaerota</taxon>
        <taxon>environmental samples</taxon>
    </lineage>
</organism>
<keyword evidence="4" id="KW-1003">Cell membrane</keyword>
<sequence>MINNIVINIEGLTKTYDKFTAVDEISFTVNEGEVFALLGPNGAGKTTTVEIIECLKTPDKGKVEIFGIDLKDKKKQNDVKRKIGVMPQNFNAFDWLTVKENLDYFRDLYSSKISTDELINLVGLGEKMNSMYKTLSGGTKQRVGIAISLINEPELLFLDEPTAGLDPKARRETWNLIRKLKEQGKTIFLTTHYMEEAQELSDRILIIIEGKIVAGGSPNELIENYGGNKSVILKNCNKKILEDRGIKYEAGIENQIQIIFDNNEQLFNILSAVTDDPNVEIEIKKPNLDEAFLNLTGRRINAEGLAK</sequence>
<evidence type="ECO:0000256" key="6">
    <source>
        <dbReference type="ARBA" id="ARBA00022840"/>
    </source>
</evidence>
<keyword evidence="6" id="KW-0067">ATP-binding</keyword>
<dbReference type="Pfam" id="PF00005">
    <property type="entry name" value="ABC_tran"/>
    <property type="match status" value="1"/>
</dbReference>
<evidence type="ECO:0000256" key="2">
    <source>
        <dbReference type="ARBA" id="ARBA00005417"/>
    </source>
</evidence>
<feature type="domain" description="ABC transporter" evidence="9">
    <location>
        <begin position="7"/>
        <end position="234"/>
    </location>
</feature>
<evidence type="ECO:0000256" key="5">
    <source>
        <dbReference type="ARBA" id="ARBA00022741"/>
    </source>
</evidence>
<dbReference type="PANTHER" id="PTHR42711">
    <property type="entry name" value="ABC TRANSPORTER ATP-BINDING PROTEIN"/>
    <property type="match status" value="1"/>
</dbReference>
<dbReference type="FunFam" id="3.40.50.300:FF:000589">
    <property type="entry name" value="ABC transporter, ATP-binding subunit"/>
    <property type="match status" value="1"/>
</dbReference>
<dbReference type="AlphaFoldDB" id="A0A075HDV9"/>
<dbReference type="EMBL" id="KF900936">
    <property type="protein sequence ID" value="AIF12078.1"/>
    <property type="molecule type" value="Genomic_DNA"/>
</dbReference>
<dbReference type="GO" id="GO:0005524">
    <property type="term" value="F:ATP binding"/>
    <property type="evidence" value="ECO:0007669"/>
    <property type="project" value="UniProtKB-KW"/>
</dbReference>
<keyword evidence="3" id="KW-0813">Transport</keyword>
<dbReference type="InterPro" id="IPR050763">
    <property type="entry name" value="ABC_transporter_ATP-binding"/>
</dbReference>
<evidence type="ECO:0000259" key="9">
    <source>
        <dbReference type="PROSITE" id="PS50893"/>
    </source>
</evidence>
<dbReference type="PROSITE" id="PS50893">
    <property type="entry name" value="ABC_TRANSPORTER_2"/>
    <property type="match status" value="1"/>
</dbReference>
<proteinExistence type="inferred from homology"/>
<evidence type="ECO:0000256" key="7">
    <source>
        <dbReference type="ARBA" id="ARBA00022967"/>
    </source>
</evidence>
<reference evidence="10" key="1">
    <citation type="journal article" date="2014" name="Genome Biol. Evol.">
        <title>Pangenome evidence for extensive interdomain horizontal transfer affecting lineage core and shell genes in uncultured planktonic thaumarchaeota and euryarchaeota.</title>
        <authorList>
            <person name="Deschamps P."/>
            <person name="Zivanovic Y."/>
            <person name="Moreira D."/>
            <person name="Rodriguez-Valera F."/>
            <person name="Lopez-Garcia P."/>
        </authorList>
    </citation>
    <scope>NUCLEOTIDE SEQUENCE</scope>
</reference>
<protein>
    <submittedName>
        <fullName evidence="10">ABC transporter related protein (ABC-2.AB.A)</fullName>
    </submittedName>
</protein>
<evidence type="ECO:0000256" key="8">
    <source>
        <dbReference type="ARBA" id="ARBA00023136"/>
    </source>
</evidence>
<dbReference type="Gene3D" id="3.40.50.300">
    <property type="entry name" value="P-loop containing nucleotide triphosphate hydrolases"/>
    <property type="match status" value="1"/>
</dbReference>
<gene>
    <name evidence="10" type="primary">ABC-2.AB.A</name>
</gene>
<name>A0A075HDV9_9ARCH</name>
<dbReference type="InterPro" id="IPR003593">
    <property type="entry name" value="AAA+_ATPase"/>
</dbReference>
<comment type="subcellular location">
    <subcellularLocation>
        <location evidence="1">Cell membrane</location>
    </subcellularLocation>
</comment>
<dbReference type="SUPFAM" id="SSF52540">
    <property type="entry name" value="P-loop containing nucleoside triphosphate hydrolases"/>
    <property type="match status" value="1"/>
</dbReference>
<comment type="similarity">
    <text evidence="2">Belongs to the ABC transporter superfamily.</text>
</comment>
<keyword evidence="8" id="KW-0472">Membrane</keyword>
<dbReference type="PANTHER" id="PTHR42711:SF5">
    <property type="entry name" value="ABC TRANSPORTER ATP-BINDING PROTEIN NATA"/>
    <property type="match status" value="1"/>
</dbReference>
<dbReference type="InterPro" id="IPR027417">
    <property type="entry name" value="P-loop_NTPase"/>
</dbReference>
<evidence type="ECO:0000256" key="3">
    <source>
        <dbReference type="ARBA" id="ARBA00022448"/>
    </source>
</evidence>
<evidence type="ECO:0000256" key="4">
    <source>
        <dbReference type="ARBA" id="ARBA00022475"/>
    </source>
</evidence>
<dbReference type="InterPro" id="IPR003439">
    <property type="entry name" value="ABC_transporter-like_ATP-bd"/>
</dbReference>
<dbReference type="SMART" id="SM00382">
    <property type="entry name" value="AAA"/>
    <property type="match status" value="1"/>
</dbReference>
<keyword evidence="7" id="KW-1278">Translocase</keyword>
<evidence type="ECO:0000313" key="10">
    <source>
        <dbReference type="EMBL" id="AIF12078.1"/>
    </source>
</evidence>
<keyword evidence="5" id="KW-0547">Nucleotide-binding</keyword>
<dbReference type="GO" id="GO:0005886">
    <property type="term" value="C:plasma membrane"/>
    <property type="evidence" value="ECO:0007669"/>
    <property type="project" value="UniProtKB-SubCell"/>
</dbReference>
<accession>A0A075HDV9</accession>
<evidence type="ECO:0000256" key="1">
    <source>
        <dbReference type="ARBA" id="ARBA00004236"/>
    </source>
</evidence>
<dbReference type="GO" id="GO:0016887">
    <property type="term" value="F:ATP hydrolysis activity"/>
    <property type="evidence" value="ECO:0007669"/>
    <property type="project" value="InterPro"/>
</dbReference>